<keyword evidence="4" id="KW-1185">Reference proteome</keyword>
<dbReference type="Proteomes" id="UP001374579">
    <property type="component" value="Unassembled WGS sequence"/>
</dbReference>
<dbReference type="Pfam" id="PF00652">
    <property type="entry name" value="Ricin_B_lectin"/>
    <property type="match status" value="1"/>
</dbReference>
<name>A0AAN9APU1_9CAEN</name>
<feature type="region of interest" description="Disordered" evidence="1">
    <location>
        <begin position="70"/>
        <end position="108"/>
    </location>
</feature>
<dbReference type="InterPro" id="IPR035992">
    <property type="entry name" value="Ricin_B-like_lectins"/>
</dbReference>
<evidence type="ECO:0000256" key="1">
    <source>
        <dbReference type="SAM" id="MobiDB-lite"/>
    </source>
</evidence>
<dbReference type="EMBL" id="JBAMIC010000024">
    <property type="protein sequence ID" value="KAK7090900.1"/>
    <property type="molecule type" value="Genomic_DNA"/>
</dbReference>
<feature type="compositionally biased region" description="Basic and acidic residues" evidence="1">
    <location>
        <begin position="83"/>
        <end position="102"/>
    </location>
</feature>
<organism evidence="3 4">
    <name type="scientific">Littorina saxatilis</name>
    <dbReference type="NCBI Taxonomy" id="31220"/>
    <lineage>
        <taxon>Eukaryota</taxon>
        <taxon>Metazoa</taxon>
        <taxon>Spiralia</taxon>
        <taxon>Lophotrochozoa</taxon>
        <taxon>Mollusca</taxon>
        <taxon>Gastropoda</taxon>
        <taxon>Caenogastropoda</taxon>
        <taxon>Littorinimorpha</taxon>
        <taxon>Littorinoidea</taxon>
        <taxon>Littorinidae</taxon>
        <taxon>Littorina</taxon>
    </lineage>
</organism>
<sequence>MNPGEWTIFQESYNLDRTCLDFSGKETIENVQCHGLGGNQMWTYDKDIKQLQHQTSGLCLEVSGDGVSAKPVMSPCDPTNPRQRWDWETRPLEGPSWRKDEAAGIPVL</sequence>
<protein>
    <recommendedName>
        <fullName evidence="2">Ricin B lectin domain-containing protein</fullName>
    </recommendedName>
</protein>
<evidence type="ECO:0000313" key="4">
    <source>
        <dbReference type="Proteomes" id="UP001374579"/>
    </source>
</evidence>
<reference evidence="3 4" key="1">
    <citation type="submission" date="2024-02" db="EMBL/GenBank/DDBJ databases">
        <title>Chromosome-scale genome assembly of the rough periwinkle Littorina saxatilis.</title>
        <authorList>
            <person name="De Jode A."/>
            <person name="Faria R."/>
            <person name="Formenti G."/>
            <person name="Sims Y."/>
            <person name="Smith T.P."/>
            <person name="Tracey A."/>
            <person name="Wood J.M.D."/>
            <person name="Zagrodzka Z.B."/>
            <person name="Johannesson K."/>
            <person name="Butlin R.K."/>
            <person name="Leder E.H."/>
        </authorList>
    </citation>
    <scope>NUCLEOTIDE SEQUENCE [LARGE SCALE GENOMIC DNA]</scope>
    <source>
        <strain evidence="3">Snail1</strain>
        <tissue evidence="3">Muscle</tissue>
    </source>
</reference>
<accession>A0AAN9APU1</accession>
<evidence type="ECO:0000313" key="3">
    <source>
        <dbReference type="EMBL" id="KAK7090900.1"/>
    </source>
</evidence>
<dbReference type="PROSITE" id="PS50231">
    <property type="entry name" value="RICIN_B_LECTIN"/>
    <property type="match status" value="1"/>
</dbReference>
<comment type="caution">
    <text evidence="3">The sequence shown here is derived from an EMBL/GenBank/DDBJ whole genome shotgun (WGS) entry which is preliminary data.</text>
</comment>
<dbReference type="InterPro" id="IPR000772">
    <property type="entry name" value="Ricin_B_lectin"/>
</dbReference>
<feature type="domain" description="Ricin B lectin" evidence="2">
    <location>
        <begin position="14"/>
        <end position="85"/>
    </location>
</feature>
<proteinExistence type="predicted"/>
<gene>
    <name evidence="3" type="ORF">V1264_010639</name>
</gene>
<evidence type="ECO:0000259" key="2">
    <source>
        <dbReference type="Pfam" id="PF00652"/>
    </source>
</evidence>
<dbReference type="SUPFAM" id="SSF50370">
    <property type="entry name" value="Ricin B-like lectins"/>
    <property type="match status" value="1"/>
</dbReference>
<dbReference type="Gene3D" id="2.80.10.50">
    <property type="match status" value="1"/>
</dbReference>
<dbReference type="AlphaFoldDB" id="A0AAN9APU1"/>